<keyword evidence="1" id="KW-0812">Transmembrane</keyword>
<organism evidence="3 4">
    <name type="scientific">Halopelagius inordinatus</name>
    <dbReference type="NCBI Taxonomy" id="553467"/>
    <lineage>
        <taxon>Archaea</taxon>
        <taxon>Methanobacteriati</taxon>
        <taxon>Methanobacteriota</taxon>
        <taxon>Stenosarchaea group</taxon>
        <taxon>Halobacteria</taxon>
        <taxon>Halobacteriales</taxon>
        <taxon>Haloferacaceae</taxon>
    </lineage>
</organism>
<dbReference type="CDD" id="cd04179">
    <property type="entry name" value="DPM_DPG-synthase_like"/>
    <property type="match status" value="1"/>
</dbReference>
<evidence type="ECO:0000259" key="2">
    <source>
        <dbReference type="Pfam" id="PF00535"/>
    </source>
</evidence>
<protein>
    <submittedName>
        <fullName evidence="3">Glycosyltransferase involved in cell wall bisynthesis</fullName>
    </submittedName>
</protein>
<sequence>MFTSLAPNRGYDTHNGADRGRLRASALESAVSQGGLLDAGPTSADASRRVLAGLVPEVCDYLEKPVYNKVYIQIRWIRGRRPLTEDGACRRVTRSRRVVAPPGVAVGDISSMYNGNRIAVVVPAHNEEGLVGRTIETVPSFVDRVYAVDDGSTDGTWDEIRRTARRLNDDRAKAMATDGGHHDGQCVVPIRHETNHGVGAGVKTGYRAAIEDEMDVVAVMNGDAQMDPSILHRFLDPIVEGRADYAKGDRISRRENVGDMSRWRLFGNHLLTSLTNLSSGYWQTVDSQNGYTAVSVHALREIALDELYDGYGFLNDLLTTLNVNDFRVVNVPHRAVYGEEQSGIVYREFVPRLSGLLLRNFLRRLAVRSSDARYVPAVVAYCLGTVAMLFGAGSALRNAARGDSSGVLGSAASGVAGAVLFVLGCRLDARAADRLETEYRGEFDETSADFDDE</sequence>
<keyword evidence="3" id="KW-0808">Transferase</keyword>
<proteinExistence type="predicted"/>
<dbReference type="Proteomes" id="UP000198876">
    <property type="component" value="Unassembled WGS sequence"/>
</dbReference>
<accession>A0A1I2UC47</accession>
<dbReference type="Gene3D" id="3.90.550.10">
    <property type="entry name" value="Spore Coat Polysaccharide Biosynthesis Protein SpsA, Chain A"/>
    <property type="match status" value="1"/>
</dbReference>
<dbReference type="InterPro" id="IPR029044">
    <property type="entry name" value="Nucleotide-diphossugar_trans"/>
</dbReference>
<evidence type="ECO:0000256" key="1">
    <source>
        <dbReference type="SAM" id="Phobius"/>
    </source>
</evidence>
<keyword evidence="1" id="KW-0472">Membrane</keyword>
<dbReference type="Pfam" id="PF00535">
    <property type="entry name" value="Glycos_transf_2"/>
    <property type="match status" value="1"/>
</dbReference>
<feature type="transmembrane region" description="Helical" evidence="1">
    <location>
        <begin position="374"/>
        <end position="395"/>
    </location>
</feature>
<keyword evidence="1" id="KW-1133">Transmembrane helix</keyword>
<dbReference type="PANTHER" id="PTHR48090">
    <property type="entry name" value="UNDECAPRENYL-PHOSPHATE 4-DEOXY-4-FORMAMIDO-L-ARABINOSE TRANSFERASE-RELATED"/>
    <property type="match status" value="1"/>
</dbReference>
<dbReference type="InterPro" id="IPR050256">
    <property type="entry name" value="Glycosyltransferase_2"/>
</dbReference>
<dbReference type="InterPro" id="IPR001173">
    <property type="entry name" value="Glyco_trans_2-like"/>
</dbReference>
<dbReference type="GO" id="GO:0016740">
    <property type="term" value="F:transferase activity"/>
    <property type="evidence" value="ECO:0007669"/>
    <property type="project" value="UniProtKB-KW"/>
</dbReference>
<dbReference type="PANTHER" id="PTHR48090:SF7">
    <property type="entry name" value="RFBJ PROTEIN"/>
    <property type="match status" value="1"/>
</dbReference>
<gene>
    <name evidence="3" type="ORF">SAMN04488063_2864</name>
</gene>
<dbReference type="STRING" id="553467.SAMN04488063_2864"/>
<dbReference type="EMBL" id="FOOQ01000003">
    <property type="protein sequence ID" value="SFG74593.1"/>
    <property type="molecule type" value="Genomic_DNA"/>
</dbReference>
<keyword evidence="4" id="KW-1185">Reference proteome</keyword>
<feature type="transmembrane region" description="Helical" evidence="1">
    <location>
        <begin position="407"/>
        <end position="425"/>
    </location>
</feature>
<evidence type="ECO:0000313" key="4">
    <source>
        <dbReference type="Proteomes" id="UP000198876"/>
    </source>
</evidence>
<dbReference type="SUPFAM" id="SSF53448">
    <property type="entry name" value="Nucleotide-diphospho-sugar transferases"/>
    <property type="match status" value="1"/>
</dbReference>
<name>A0A1I2UC47_9EURY</name>
<feature type="domain" description="Glycosyltransferase 2-like" evidence="2">
    <location>
        <begin position="120"/>
        <end position="301"/>
    </location>
</feature>
<dbReference type="AlphaFoldDB" id="A0A1I2UC47"/>
<evidence type="ECO:0000313" key="3">
    <source>
        <dbReference type="EMBL" id="SFG74593.1"/>
    </source>
</evidence>
<reference evidence="4" key="1">
    <citation type="submission" date="2016-10" db="EMBL/GenBank/DDBJ databases">
        <authorList>
            <person name="Varghese N."/>
            <person name="Submissions S."/>
        </authorList>
    </citation>
    <scope>NUCLEOTIDE SEQUENCE [LARGE SCALE GENOMIC DNA]</scope>
    <source>
        <strain evidence="4">CGMCC 1.7739</strain>
    </source>
</reference>